<sequence length="284" mass="31598">MAPRACIKRRVGMIHVGCLWRANETTIEDVQACADLVEFIQPQFYDREIVQVASLAILKHILVSGDAARHLIAIVARCNPHRIALIVSNIVRLLAEHFTSPTRDIISDVISYRGSRGTVAVRIDDASFFGREKELLFEKVMNTGPALLNVLKFATHLACRGLAVRQAMMDAGALALVLLVYSNQDFQARTLLVYAKRRGYNSRGEVEAIPLDIINGEAATLASLVSVYGFRENWSGQAYRARRAACAQFLKVLFGAIGEQGKLGELGERYRWMRAMYQKIVATS</sequence>
<dbReference type="OrthoDB" id="10450979at2759"/>
<evidence type="ECO:0000313" key="1">
    <source>
        <dbReference type="EMBL" id="KZP21539.1"/>
    </source>
</evidence>
<name>A0A166K554_9AGAM</name>
<dbReference type="Proteomes" id="UP000076532">
    <property type="component" value="Unassembled WGS sequence"/>
</dbReference>
<dbReference type="AlphaFoldDB" id="A0A166K554"/>
<protein>
    <submittedName>
        <fullName evidence="1">Uncharacterized protein</fullName>
    </submittedName>
</protein>
<dbReference type="EMBL" id="KV417546">
    <property type="protein sequence ID" value="KZP21539.1"/>
    <property type="molecule type" value="Genomic_DNA"/>
</dbReference>
<gene>
    <name evidence="1" type="ORF">FIBSPDRAFT_860488</name>
</gene>
<organism evidence="1 2">
    <name type="scientific">Athelia psychrophila</name>
    <dbReference type="NCBI Taxonomy" id="1759441"/>
    <lineage>
        <taxon>Eukaryota</taxon>
        <taxon>Fungi</taxon>
        <taxon>Dikarya</taxon>
        <taxon>Basidiomycota</taxon>
        <taxon>Agaricomycotina</taxon>
        <taxon>Agaricomycetes</taxon>
        <taxon>Agaricomycetidae</taxon>
        <taxon>Atheliales</taxon>
        <taxon>Atheliaceae</taxon>
        <taxon>Athelia</taxon>
    </lineage>
</organism>
<reference evidence="1 2" key="1">
    <citation type="journal article" date="2016" name="Mol. Biol. Evol.">
        <title>Comparative Genomics of Early-Diverging Mushroom-Forming Fungi Provides Insights into the Origins of Lignocellulose Decay Capabilities.</title>
        <authorList>
            <person name="Nagy L.G."/>
            <person name="Riley R."/>
            <person name="Tritt A."/>
            <person name="Adam C."/>
            <person name="Daum C."/>
            <person name="Floudas D."/>
            <person name="Sun H."/>
            <person name="Yadav J.S."/>
            <person name="Pangilinan J."/>
            <person name="Larsson K.H."/>
            <person name="Matsuura K."/>
            <person name="Barry K."/>
            <person name="Labutti K."/>
            <person name="Kuo R."/>
            <person name="Ohm R.A."/>
            <person name="Bhattacharya S.S."/>
            <person name="Shirouzu T."/>
            <person name="Yoshinaga Y."/>
            <person name="Martin F.M."/>
            <person name="Grigoriev I.V."/>
            <person name="Hibbett D.S."/>
        </authorList>
    </citation>
    <scope>NUCLEOTIDE SEQUENCE [LARGE SCALE GENOMIC DNA]</scope>
    <source>
        <strain evidence="1 2">CBS 109695</strain>
    </source>
</reference>
<accession>A0A166K554</accession>
<keyword evidence="2" id="KW-1185">Reference proteome</keyword>
<proteinExistence type="predicted"/>
<evidence type="ECO:0000313" key="2">
    <source>
        <dbReference type="Proteomes" id="UP000076532"/>
    </source>
</evidence>